<proteinExistence type="inferred from homology"/>
<dbReference type="InterPro" id="IPR033118">
    <property type="entry name" value="EXPERA"/>
</dbReference>
<accession>A0A427YW69</accession>
<dbReference type="PROSITE" id="PS51751">
    <property type="entry name" value="EXPERA"/>
    <property type="match status" value="1"/>
</dbReference>
<dbReference type="PANTHER" id="PTHR31204">
    <property type="entry name" value="SIGMA INTRACELLULAR RECEPTOR 2"/>
    <property type="match status" value="1"/>
</dbReference>
<evidence type="ECO:0000256" key="1">
    <source>
        <dbReference type="ARBA" id="ARBA00004477"/>
    </source>
</evidence>
<evidence type="ECO:0000259" key="8">
    <source>
        <dbReference type="PROSITE" id="PS51751"/>
    </source>
</evidence>
<dbReference type="Pfam" id="PF05241">
    <property type="entry name" value="EBP"/>
    <property type="match status" value="1"/>
</dbReference>
<evidence type="ECO:0000313" key="10">
    <source>
        <dbReference type="Proteomes" id="UP000279259"/>
    </source>
</evidence>
<evidence type="ECO:0000256" key="5">
    <source>
        <dbReference type="ARBA" id="ARBA00022989"/>
    </source>
</evidence>
<dbReference type="Proteomes" id="UP000279259">
    <property type="component" value="Unassembled WGS sequence"/>
</dbReference>
<evidence type="ECO:0000256" key="4">
    <source>
        <dbReference type="ARBA" id="ARBA00022824"/>
    </source>
</evidence>
<keyword evidence="4 7" id="KW-0256">Endoplasmic reticulum</keyword>
<comment type="similarity">
    <text evidence="2">Belongs to the TMEM97/sigma-2 receptor family.</text>
</comment>
<evidence type="ECO:0000256" key="7">
    <source>
        <dbReference type="PIRNR" id="PIRNR031032"/>
    </source>
</evidence>
<gene>
    <name evidence="9" type="ORF">EHS25_000424</name>
</gene>
<dbReference type="InterPro" id="IPR016964">
    <property type="entry name" value="Sigma2_recept"/>
</dbReference>
<dbReference type="InterPro" id="IPR051987">
    <property type="entry name" value="Sigma-2_receptor-like"/>
</dbReference>
<dbReference type="GO" id="GO:0005789">
    <property type="term" value="C:endoplasmic reticulum membrane"/>
    <property type="evidence" value="ECO:0007669"/>
    <property type="project" value="UniProtKB-SubCell"/>
</dbReference>
<dbReference type="PIRSF" id="PIRSF031032">
    <property type="entry name" value="TMP_97_prd"/>
    <property type="match status" value="1"/>
</dbReference>
<organism evidence="9 10">
    <name type="scientific">Saitozyma podzolica</name>
    <dbReference type="NCBI Taxonomy" id="1890683"/>
    <lineage>
        <taxon>Eukaryota</taxon>
        <taxon>Fungi</taxon>
        <taxon>Dikarya</taxon>
        <taxon>Basidiomycota</taxon>
        <taxon>Agaricomycotina</taxon>
        <taxon>Tremellomycetes</taxon>
        <taxon>Tremellales</taxon>
        <taxon>Trimorphomycetaceae</taxon>
        <taxon>Saitozyma</taxon>
    </lineage>
</organism>
<dbReference type="PANTHER" id="PTHR31204:SF1">
    <property type="entry name" value="SIGMA INTRACELLULAR RECEPTOR 2"/>
    <property type="match status" value="1"/>
</dbReference>
<dbReference type="OrthoDB" id="433124at2759"/>
<comment type="subcellular location">
    <subcellularLocation>
        <location evidence="1">Endoplasmic reticulum membrane</location>
        <topology evidence="1">Multi-pass membrane protein</topology>
    </subcellularLocation>
</comment>
<evidence type="ECO:0000256" key="3">
    <source>
        <dbReference type="ARBA" id="ARBA00022692"/>
    </source>
</evidence>
<comment type="caution">
    <text evidence="9">The sequence shown here is derived from an EMBL/GenBank/DDBJ whole genome shotgun (WGS) entry which is preliminary data.</text>
</comment>
<evidence type="ECO:0000256" key="2">
    <source>
        <dbReference type="ARBA" id="ARBA00009096"/>
    </source>
</evidence>
<name>A0A427YW69_9TREE</name>
<evidence type="ECO:0000256" key="6">
    <source>
        <dbReference type="ARBA" id="ARBA00023136"/>
    </source>
</evidence>
<feature type="transmembrane region" description="Helical" evidence="7">
    <location>
        <begin position="144"/>
        <end position="163"/>
    </location>
</feature>
<sequence length="175" mass="19717">MSQFAGRRLEQVWFWFFVIHIPITLTLDIQSLYPPSLLAGTPFPAFMRWYINFSRDPILLGAMSSNPAWDWLKCFLKMEAFVQLPSFFIGAYGLYKNDKRVYPLILAYGASTATTLVPTLNALLTDKSTPPLSTMELANLLGSYIPFLLFPLGMALDMGVKLIKLVQVAEGRKSV</sequence>
<protein>
    <recommendedName>
        <fullName evidence="7">Efficient mitochondria targeting-associated protein 19</fullName>
    </recommendedName>
</protein>
<feature type="transmembrane region" description="Helical" evidence="7">
    <location>
        <begin position="102"/>
        <end position="124"/>
    </location>
</feature>
<keyword evidence="10" id="KW-1185">Reference proteome</keyword>
<dbReference type="EMBL" id="RSCD01000001">
    <property type="protein sequence ID" value="RSH95337.1"/>
    <property type="molecule type" value="Genomic_DNA"/>
</dbReference>
<keyword evidence="6 7" id="KW-0472">Membrane</keyword>
<keyword evidence="3 7" id="KW-0812">Transmembrane</keyword>
<dbReference type="STRING" id="1890683.A0A427YW69"/>
<evidence type="ECO:0000313" key="9">
    <source>
        <dbReference type="EMBL" id="RSH95337.1"/>
    </source>
</evidence>
<reference evidence="9 10" key="1">
    <citation type="submission" date="2018-11" db="EMBL/GenBank/DDBJ databases">
        <title>Genome sequence of Saitozyma podzolica DSM 27192.</title>
        <authorList>
            <person name="Aliyu H."/>
            <person name="Gorte O."/>
            <person name="Ochsenreither K."/>
        </authorList>
    </citation>
    <scope>NUCLEOTIDE SEQUENCE [LARGE SCALE GENOMIC DNA]</scope>
    <source>
        <strain evidence="9 10">DSM 27192</strain>
    </source>
</reference>
<feature type="transmembrane region" description="Helical" evidence="7">
    <location>
        <begin position="12"/>
        <end position="33"/>
    </location>
</feature>
<feature type="domain" description="EXPERA" evidence="8">
    <location>
        <begin position="9"/>
        <end position="155"/>
    </location>
</feature>
<keyword evidence="5 7" id="KW-1133">Transmembrane helix</keyword>
<dbReference type="AlphaFoldDB" id="A0A427YW69"/>